<gene>
    <name evidence="4" type="ORF">GCM10009663_04790</name>
</gene>
<keyword evidence="5" id="KW-1185">Reference proteome</keyword>
<dbReference type="PANTHER" id="PTHR30432">
    <property type="entry name" value="TRANSCRIPTIONAL REGULATOR MODE"/>
    <property type="match status" value="1"/>
</dbReference>
<comment type="caution">
    <text evidence="4">The sequence shown here is derived from an EMBL/GenBank/DDBJ whole genome shotgun (WGS) entry which is preliminary data.</text>
</comment>
<dbReference type="InterPro" id="IPR005116">
    <property type="entry name" value="Transp-assoc_OB_typ1"/>
</dbReference>
<name>A0ABN1T9T5_9ACTN</name>
<dbReference type="Proteomes" id="UP001499987">
    <property type="component" value="Unassembled WGS sequence"/>
</dbReference>
<evidence type="ECO:0000313" key="4">
    <source>
        <dbReference type="EMBL" id="GAA1069991.1"/>
    </source>
</evidence>
<dbReference type="InterPro" id="IPR051815">
    <property type="entry name" value="Molybdate_resp_trans_reg"/>
</dbReference>
<evidence type="ECO:0000256" key="2">
    <source>
        <dbReference type="PROSITE-ProRule" id="PRU01213"/>
    </source>
</evidence>
<dbReference type="Gene3D" id="2.40.50.100">
    <property type="match status" value="2"/>
</dbReference>
<sequence length="140" mass="13963">MSLSIRNRIPGTVAGITTGAVMATVRVDVSGGRELTAAVTAEAVRELGLETGSRVNALVKATEVALATGPVSGLSIRNRLPGTVSEVTAGPAMASVRIAVEGGVELTAAITADAADELRLTAGTPVIALIKSTEVSLDAA</sequence>
<feature type="domain" description="Mop" evidence="3">
    <location>
        <begin position="2"/>
        <end position="68"/>
    </location>
</feature>
<evidence type="ECO:0000313" key="5">
    <source>
        <dbReference type="Proteomes" id="UP001499987"/>
    </source>
</evidence>
<dbReference type="InterPro" id="IPR008995">
    <property type="entry name" value="Mo/tungstate-bd_C_term_dom"/>
</dbReference>
<dbReference type="SUPFAM" id="SSF50331">
    <property type="entry name" value="MOP-like"/>
    <property type="match status" value="2"/>
</dbReference>
<dbReference type="PANTHER" id="PTHR30432:SF1">
    <property type="entry name" value="DNA-BINDING TRANSCRIPTIONAL DUAL REGULATOR MODE"/>
    <property type="match status" value="1"/>
</dbReference>
<dbReference type="Pfam" id="PF03459">
    <property type="entry name" value="TOBE"/>
    <property type="match status" value="2"/>
</dbReference>
<dbReference type="InterPro" id="IPR004606">
    <property type="entry name" value="Mop_domain"/>
</dbReference>
<protein>
    <submittedName>
        <fullName evidence="4">TOBE domain-containing protein</fullName>
    </submittedName>
</protein>
<proteinExistence type="predicted"/>
<reference evidence="4 5" key="1">
    <citation type="journal article" date="2019" name="Int. J. Syst. Evol. Microbiol.">
        <title>The Global Catalogue of Microorganisms (GCM) 10K type strain sequencing project: providing services to taxonomists for standard genome sequencing and annotation.</title>
        <authorList>
            <consortium name="The Broad Institute Genomics Platform"/>
            <consortium name="The Broad Institute Genome Sequencing Center for Infectious Disease"/>
            <person name="Wu L."/>
            <person name="Ma J."/>
        </authorList>
    </citation>
    <scope>NUCLEOTIDE SEQUENCE [LARGE SCALE GENOMIC DNA]</scope>
    <source>
        <strain evidence="4 5">JCM 13002</strain>
    </source>
</reference>
<keyword evidence="1 2" id="KW-0500">Molybdenum</keyword>
<dbReference type="NCBIfam" id="TIGR00638">
    <property type="entry name" value="Mop"/>
    <property type="match status" value="2"/>
</dbReference>
<dbReference type="RefSeq" id="WP_344621753.1">
    <property type="nucleotide sequence ID" value="NZ_BAAALD010000003.1"/>
</dbReference>
<organism evidence="4 5">
    <name type="scientific">Kitasatospora arboriphila</name>
    <dbReference type="NCBI Taxonomy" id="258052"/>
    <lineage>
        <taxon>Bacteria</taxon>
        <taxon>Bacillati</taxon>
        <taxon>Actinomycetota</taxon>
        <taxon>Actinomycetes</taxon>
        <taxon>Kitasatosporales</taxon>
        <taxon>Streptomycetaceae</taxon>
        <taxon>Kitasatospora</taxon>
    </lineage>
</organism>
<evidence type="ECO:0000256" key="1">
    <source>
        <dbReference type="ARBA" id="ARBA00022505"/>
    </source>
</evidence>
<accession>A0ABN1T9T5</accession>
<dbReference type="PROSITE" id="PS51866">
    <property type="entry name" value="MOP"/>
    <property type="match status" value="2"/>
</dbReference>
<evidence type="ECO:0000259" key="3">
    <source>
        <dbReference type="PROSITE" id="PS51866"/>
    </source>
</evidence>
<dbReference type="EMBL" id="BAAALD010000003">
    <property type="protein sequence ID" value="GAA1069991.1"/>
    <property type="molecule type" value="Genomic_DNA"/>
</dbReference>
<feature type="domain" description="Mop" evidence="3">
    <location>
        <begin position="73"/>
        <end position="139"/>
    </location>
</feature>